<evidence type="ECO:0000259" key="1">
    <source>
        <dbReference type="Pfam" id="PF09423"/>
    </source>
</evidence>
<dbReference type="RefSeq" id="WP_095071798.1">
    <property type="nucleotide sequence ID" value="NZ_LT899436.1"/>
</dbReference>
<dbReference type="Proteomes" id="UP000215214">
    <property type="component" value="Chromosome TJEJU"/>
</dbReference>
<proteinExistence type="predicted"/>
<dbReference type="AlphaFoldDB" id="A0A238U9C7"/>
<dbReference type="InterPro" id="IPR056702">
    <property type="entry name" value="DUF7800"/>
</dbReference>
<dbReference type="SUPFAM" id="SSF56300">
    <property type="entry name" value="Metallo-dependent phosphatases"/>
    <property type="match status" value="1"/>
</dbReference>
<feature type="domain" description="DUF7800" evidence="2">
    <location>
        <begin position="23"/>
        <end position="114"/>
    </location>
</feature>
<dbReference type="CDD" id="cd07389">
    <property type="entry name" value="MPP_PhoD"/>
    <property type="match status" value="1"/>
</dbReference>
<dbReference type="KEGG" id="tje:TJEJU_2075"/>
<sequence length="447" mass="51687">MIKKLFLVVLLVVSGYVGFAQDKIQSGPMVGYSTMREVLLWVQTTKASEVHFEYFDQLNPKERFKTDMYTTNKKDGFVAQLVADKVLPGKKYTYEVYVNGKKVKRNYPMEFQSQTLWQWRTDPPEINFAIGSCAYVNETRFDRPGKPYGSSYEIFTTIHSKRPDFMLWLGDNTYLREADWSSRTGFLHRYTHTRSLKELQPLLASTHNYAIWDDHDFGPNDSDGSFPLKNTAVEMFKLFWGNPNYDALGTGGITGSFQWGDLDFFMLDNRYYRTANRNFTGERQMLGEEQIDWLINALSSSRAPFKFIAIGGQVLSSEAMHENYAIFPKERAYLIRKIREAKIEGVIFLDGDRHHTALSVMKESSSVYPLYDLTCSPLTSGAHASKEEFNNYKLEETLVGEHNFGLLKVSGPRTDRVLTIQILNKDGKEMWTKNIKARDLKYKSRRR</sequence>
<organism evidence="3 4">
    <name type="scientific">Tenacibaculum jejuense</name>
    <dbReference type="NCBI Taxonomy" id="584609"/>
    <lineage>
        <taxon>Bacteria</taxon>
        <taxon>Pseudomonadati</taxon>
        <taxon>Bacteroidota</taxon>
        <taxon>Flavobacteriia</taxon>
        <taxon>Flavobacteriales</taxon>
        <taxon>Flavobacteriaceae</taxon>
        <taxon>Tenacibaculum</taxon>
    </lineage>
</organism>
<dbReference type="InterPro" id="IPR038607">
    <property type="entry name" value="PhoD-like_sf"/>
</dbReference>
<dbReference type="InterPro" id="IPR029052">
    <property type="entry name" value="Metallo-depent_PP-like"/>
</dbReference>
<protein>
    <submittedName>
        <fullName evidence="3">Phosphodiesterase/alkaline phosphatase</fullName>
    </submittedName>
</protein>
<feature type="domain" description="PhoD-like phosphatase metallophosphatase" evidence="1">
    <location>
        <begin position="150"/>
        <end position="390"/>
    </location>
</feature>
<reference evidence="3 4" key="1">
    <citation type="submission" date="2017-07" db="EMBL/GenBank/DDBJ databases">
        <authorList>
            <person name="Sun Z.S."/>
            <person name="Albrecht U."/>
            <person name="Echele G."/>
            <person name="Lee C.C."/>
        </authorList>
    </citation>
    <scope>NUCLEOTIDE SEQUENCE [LARGE SCALE GENOMIC DNA]</scope>
    <source>
        <strain evidence="4">type strain: KCTC 22618</strain>
    </source>
</reference>
<evidence type="ECO:0000313" key="3">
    <source>
        <dbReference type="EMBL" id="SNR15777.1"/>
    </source>
</evidence>
<dbReference type="OrthoDB" id="9763616at2"/>
<dbReference type="PANTHER" id="PTHR33987">
    <property type="entry name" value="CALCINEURIN-LIKE METALLO-PHOSPHOESTERASE SUPERFAMILY PROTEIN"/>
    <property type="match status" value="1"/>
</dbReference>
<dbReference type="PANTHER" id="PTHR33987:SF1">
    <property type="entry name" value="CALCINEURIN-LIKE METALLO-PHOSPHOESTERASE SUPERFAMILY PROTEIN"/>
    <property type="match status" value="1"/>
</dbReference>
<dbReference type="Pfam" id="PF25077">
    <property type="entry name" value="DUF7800"/>
    <property type="match status" value="1"/>
</dbReference>
<accession>A0A238U9C7</accession>
<dbReference type="Pfam" id="PF09423">
    <property type="entry name" value="PhoD"/>
    <property type="match status" value="1"/>
</dbReference>
<evidence type="ECO:0000313" key="4">
    <source>
        <dbReference type="Proteomes" id="UP000215214"/>
    </source>
</evidence>
<name>A0A238U9C7_9FLAO</name>
<dbReference type="EMBL" id="LT899436">
    <property type="protein sequence ID" value="SNR15777.1"/>
    <property type="molecule type" value="Genomic_DNA"/>
</dbReference>
<dbReference type="InterPro" id="IPR018946">
    <property type="entry name" value="PhoD-like_MPP"/>
</dbReference>
<dbReference type="Gene3D" id="3.60.21.70">
    <property type="entry name" value="PhoD-like phosphatase"/>
    <property type="match status" value="1"/>
</dbReference>
<keyword evidence="4" id="KW-1185">Reference proteome</keyword>
<gene>
    <name evidence="3" type="ORF">TJEJU_2075</name>
</gene>
<evidence type="ECO:0000259" key="2">
    <source>
        <dbReference type="Pfam" id="PF25077"/>
    </source>
</evidence>